<organism evidence="1 2">
    <name type="scientific">Streptomyces cylindrosporus</name>
    <dbReference type="NCBI Taxonomy" id="2927583"/>
    <lineage>
        <taxon>Bacteria</taxon>
        <taxon>Bacillati</taxon>
        <taxon>Actinomycetota</taxon>
        <taxon>Actinomycetes</taxon>
        <taxon>Kitasatosporales</taxon>
        <taxon>Streptomycetaceae</taxon>
        <taxon>Streptomyces</taxon>
    </lineage>
</organism>
<evidence type="ECO:0000313" key="2">
    <source>
        <dbReference type="Proteomes" id="UP001165269"/>
    </source>
</evidence>
<protein>
    <submittedName>
        <fullName evidence="1">Uncharacterized protein</fullName>
    </submittedName>
</protein>
<gene>
    <name evidence="1" type="ORF">MQP27_09200</name>
</gene>
<dbReference type="RefSeq" id="WP_242763498.1">
    <property type="nucleotide sequence ID" value="NZ_JALDAY010000002.1"/>
</dbReference>
<keyword evidence="2" id="KW-1185">Reference proteome</keyword>
<comment type="caution">
    <text evidence="1">The sequence shown here is derived from an EMBL/GenBank/DDBJ whole genome shotgun (WGS) entry which is preliminary data.</text>
</comment>
<proteinExistence type="predicted"/>
<dbReference type="Proteomes" id="UP001165269">
    <property type="component" value="Unassembled WGS sequence"/>
</dbReference>
<name>A0ABS9Y442_9ACTN</name>
<evidence type="ECO:0000313" key="1">
    <source>
        <dbReference type="EMBL" id="MCI3271285.1"/>
    </source>
</evidence>
<reference evidence="1" key="1">
    <citation type="submission" date="2022-03" db="EMBL/GenBank/DDBJ databases">
        <title>Streptomyces 7R015 and 7R016 isolated from Barleria lupulina in Thailand.</title>
        <authorList>
            <person name="Kanchanasin P."/>
            <person name="Phongsopitanun W."/>
            <person name="Tanasupawat S."/>
        </authorList>
    </citation>
    <scope>NUCLEOTIDE SEQUENCE</scope>
    <source>
        <strain evidence="1">7R015</strain>
    </source>
</reference>
<accession>A0ABS9Y442</accession>
<sequence length="53" mass="6255">MYIRIITETKPTGWLLYEEEPRRERQPKAPVPWLGLAGVEEDPRELHIVRGID</sequence>
<dbReference type="EMBL" id="JALDAY010000002">
    <property type="protein sequence ID" value="MCI3271285.1"/>
    <property type="molecule type" value="Genomic_DNA"/>
</dbReference>